<organism evidence="2 3">
    <name type="scientific">Oryzihumus leptocrescens</name>
    <dbReference type="NCBI Taxonomy" id="297536"/>
    <lineage>
        <taxon>Bacteria</taxon>
        <taxon>Bacillati</taxon>
        <taxon>Actinomycetota</taxon>
        <taxon>Actinomycetes</taxon>
        <taxon>Micrococcales</taxon>
        <taxon>Intrasporangiaceae</taxon>
        <taxon>Oryzihumus</taxon>
    </lineage>
</organism>
<dbReference type="InterPro" id="IPR034660">
    <property type="entry name" value="DinB/YfiT-like"/>
</dbReference>
<name>A0A542ZHQ1_9MICO</name>
<dbReference type="Pfam" id="PF11716">
    <property type="entry name" value="MDMPI_N"/>
    <property type="match status" value="1"/>
</dbReference>
<feature type="domain" description="Mycothiol-dependent maleylpyruvate isomerase metal-binding" evidence="1">
    <location>
        <begin position="10"/>
        <end position="128"/>
    </location>
</feature>
<keyword evidence="3" id="KW-1185">Reference proteome</keyword>
<dbReference type="Gene3D" id="1.20.120.450">
    <property type="entry name" value="dinb family like domain"/>
    <property type="match status" value="1"/>
</dbReference>
<dbReference type="EMBL" id="VFOQ01000001">
    <property type="protein sequence ID" value="TQL59680.1"/>
    <property type="molecule type" value="Genomic_DNA"/>
</dbReference>
<sequence length="191" mass="20571">MDHLTLLAYAEDELNRVVAGLDETEMDVVTNCPPWTIRRLASHALKNQLFWAGTVTGQDLMTQDEAMAAVPYEGDLAPIAAEVTAVALRLWRSDGVMTADHDTPFGVLPGAVVLAFAVIDAAAHAWDLSASLRRPIEFPPESVPAMTDVVTLTCTDHAIELGLIKPPTVSPVDATDTERLMAAAGRTITRR</sequence>
<evidence type="ECO:0000313" key="3">
    <source>
        <dbReference type="Proteomes" id="UP000319514"/>
    </source>
</evidence>
<comment type="caution">
    <text evidence="2">The sequence shown here is derived from an EMBL/GenBank/DDBJ whole genome shotgun (WGS) entry which is preliminary data.</text>
</comment>
<dbReference type="Proteomes" id="UP000319514">
    <property type="component" value="Unassembled WGS sequence"/>
</dbReference>
<proteinExistence type="predicted"/>
<dbReference type="InterPro" id="IPR024344">
    <property type="entry name" value="MDMPI_metal-binding"/>
</dbReference>
<dbReference type="InterPro" id="IPR017520">
    <property type="entry name" value="CHP03086"/>
</dbReference>
<gene>
    <name evidence="2" type="ORF">FB474_1044</name>
</gene>
<evidence type="ECO:0000259" key="1">
    <source>
        <dbReference type="Pfam" id="PF11716"/>
    </source>
</evidence>
<dbReference type="RefSeq" id="WP_141787671.1">
    <property type="nucleotide sequence ID" value="NZ_BAAAKX010000004.1"/>
</dbReference>
<protein>
    <submittedName>
        <fullName evidence="2">Uncharacterized protein (TIGR03086 family)</fullName>
    </submittedName>
</protein>
<dbReference type="SUPFAM" id="SSF109854">
    <property type="entry name" value="DinB/YfiT-like putative metalloenzymes"/>
    <property type="match status" value="1"/>
</dbReference>
<dbReference type="NCBIfam" id="TIGR03086">
    <property type="entry name" value="TIGR03086 family metal-binding protein"/>
    <property type="match status" value="1"/>
</dbReference>
<dbReference type="GO" id="GO:0046872">
    <property type="term" value="F:metal ion binding"/>
    <property type="evidence" value="ECO:0007669"/>
    <property type="project" value="InterPro"/>
</dbReference>
<reference evidence="2 3" key="1">
    <citation type="submission" date="2019-06" db="EMBL/GenBank/DDBJ databases">
        <title>Sequencing the genomes of 1000 actinobacteria strains.</title>
        <authorList>
            <person name="Klenk H.-P."/>
        </authorList>
    </citation>
    <scope>NUCLEOTIDE SEQUENCE [LARGE SCALE GENOMIC DNA]</scope>
    <source>
        <strain evidence="2 3">DSM 18082</strain>
    </source>
</reference>
<dbReference type="OrthoDB" id="5185819at2"/>
<accession>A0A542ZHQ1</accession>
<evidence type="ECO:0000313" key="2">
    <source>
        <dbReference type="EMBL" id="TQL59680.1"/>
    </source>
</evidence>
<dbReference type="AlphaFoldDB" id="A0A542ZHQ1"/>